<dbReference type="EMBL" id="LAZR01045252">
    <property type="protein sequence ID" value="KKK99320.1"/>
    <property type="molecule type" value="Genomic_DNA"/>
</dbReference>
<dbReference type="AlphaFoldDB" id="A0A0F9AM08"/>
<sequence length="120" mass="13842">MMAMVKEFEEIQKNEVLAKWAGITIESVGYTDYLDPDDGAFVSRRIHWPDFTSLDVLFKWCVPKLRRDYVSIQFEYANDLWDVRLHGFDSQLAWSFNHNTPGEALRGAILALIESEKAVG</sequence>
<evidence type="ECO:0008006" key="2">
    <source>
        <dbReference type="Google" id="ProtNLM"/>
    </source>
</evidence>
<accession>A0A0F9AM08</accession>
<organism evidence="1">
    <name type="scientific">marine sediment metagenome</name>
    <dbReference type="NCBI Taxonomy" id="412755"/>
    <lineage>
        <taxon>unclassified sequences</taxon>
        <taxon>metagenomes</taxon>
        <taxon>ecological metagenomes</taxon>
    </lineage>
</organism>
<reference evidence="1" key="1">
    <citation type="journal article" date="2015" name="Nature">
        <title>Complex archaea that bridge the gap between prokaryotes and eukaryotes.</title>
        <authorList>
            <person name="Spang A."/>
            <person name="Saw J.H."/>
            <person name="Jorgensen S.L."/>
            <person name="Zaremba-Niedzwiedzka K."/>
            <person name="Martijn J."/>
            <person name="Lind A.E."/>
            <person name="van Eijk R."/>
            <person name="Schleper C."/>
            <person name="Guy L."/>
            <person name="Ettema T.J."/>
        </authorList>
    </citation>
    <scope>NUCLEOTIDE SEQUENCE</scope>
</reference>
<name>A0A0F9AM08_9ZZZZ</name>
<gene>
    <name evidence="1" type="ORF">LCGC14_2633890</name>
</gene>
<evidence type="ECO:0000313" key="1">
    <source>
        <dbReference type="EMBL" id="KKK99320.1"/>
    </source>
</evidence>
<protein>
    <recommendedName>
        <fullName evidence="2">Phage ABA sandwich domain-containing protein</fullName>
    </recommendedName>
</protein>
<proteinExistence type="predicted"/>
<comment type="caution">
    <text evidence="1">The sequence shown here is derived from an EMBL/GenBank/DDBJ whole genome shotgun (WGS) entry which is preliminary data.</text>
</comment>